<protein>
    <submittedName>
        <fullName evidence="8">Inner membrane protein YabI</fullName>
    </submittedName>
</protein>
<proteinExistence type="predicted"/>
<sequence>MTDTLLAMVPHYGAWIVLVATFFSCLALPMPSSLIMLAAGAFAAAGELSLMASVGAAWGGAVVGDQTGYAIGAKGGAPLVQRLKRRKKAAETILRAEAMLHRRGVSTVFLTRWLFSPLGPYVNFVGGATDLPWRHFTIGSISGETVWVTLYVGLGFAFAGQIAEVAQIASNVAGFLAAGAMAVWLGWLIFHRRVHPHHGGTRR</sequence>
<keyword evidence="5 6" id="KW-0472">Membrane</keyword>
<feature type="transmembrane region" description="Helical" evidence="6">
    <location>
        <begin position="168"/>
        <end position="190"/>
    </location>
</feature>
<dbReference type="InterPro" id="IPR051311">
    <property type="entry name" value="DedA_domain"/>
</dbReference>
<evidence type="ECO:0000256" key="4">
    <source>
        <dbReference type="ARBA" id="ARBA00022989"/>
    </source>
</evidence>
<feature type="transmembrane region" description="Helical" evidence="6">
    <location>
        <begin position="35"/>
        <end position="58"/>
    </location>
</feature>
<reference evidence="8 9" key="1">
    <citation type="submission" date="2015-09" db="EMBL/GenBank/DDBJ databases">
        <authorList>
            <consortium name="Swine Surveillance"/>
        </authorList>
    </citation>
    <scope>NUCLEOTIDE SEQUENCE [LARGE SCALE GENOMIC DNA]</scope>
    <source>
        <strain evidence="8 9">CECT 7648</strain>
    </source>
</reference>
<dbReference type="InterPro" id="IPR032816">
    <property type="entry name" value="VTT_dom"/>
</dbReference>
<dbReference type="OrthoDB" id="9782291at2"/>
<keyword evidence="4 6" id="KW-1133">Transmembrane helix</keyword>
<dbReference type="PANTHER" id="PTHR42709">
    <property type="entry name" value="ALKALINE PHOSPHATASE LIKE PROTEIN"/>
    <property type="match status" value="1"/>
</dbReference>
<keyword evidence="2" id="KW-1003">Cell membrane</keyword>
<evidence type="ECO:0000256" key="5">
    <source>
        <dbReference type="ARBA" id="ARBA00023136"/>
    </source>
</evidence>
<evidence type="ECO:0000256" key="2">
    <source>
        <dbReference type="ARBA" id="ARBA00022475"/>
    </source>
</evidence>
<gene>
    <name evidence="8" type="primary">yabI</name>
    <name evidence="8" type="ORF">TRN7648_02018</name>
</gene>
<evidence type="ECO:0000256" key="3">
    <source>
        <dbReference type="ARBA" id="ARBA00022692"/>
    </source>
</evidence>
<dbReference type="EMBL" id="CYSE01000003">
    <property type="protein sequence ID" value="CUH78523.1"/>
    <property type="molecule type" value="Genomic_DNA"/>
</dbReference>
<dbReference type="GO" id="GO:0005886">
    <property type="term" value="C:plasma membrane"/>
    <property type="evidence" value="ECO:0007669"/>
    <property type="project" value="UniProtKB-SubCell"/>
</dbReference>
<feature type="domain" description="VTT" evidence="7">
    <location>
        <begin position="31"/>
        <end position="155"/>
    </location>
</feature>
<keyword evidence="3 6" id="KW-0812">Transmembrane</keyword>
<dbReference type="Pfam" id="PF09335">
    <property type="entry name" value="VTT_dom"/>
    <property type="match status" value="1"/>
</dbReference>
<organism evidence="8 9">
    <name type="scientific">Tropicibacter naphthalenivorans</name>
    <dbReference type="NCBI Taxonomy" id="441103"/>
    <lineage>
        <taxon>Bacteria</taxon>
        <taxon>Pseudomonadati</taxon>
        <taxon>Pseudomonadota</taxon>
        <taxon>Alphaproteobacteria</taxon>
        <taxon>Rhodobacterales</taxon>
        <taxon>Roseobacteraceae</taxon>
        <taxon>Tropicibacter</taxon>
    </lineage>
</organism>
<feature type="transmembrane region" description="Helical" evidence="6">
    <location>
        <begin position="145"/>
        <end position="162"/>
    </location>
</feature>
<dbReference type="PANTHER" id="PTHR42709:SF6">
    <property type="entry name" value="UNDECAPRENYL PHOSPHATE TRANSPORTER A"/>
    <property type="match status" value="1"/>
</dbReference>
<accession>A0A0P1GST0</accession>
<dbReference type="STRING" id="441103.TRN7648_02018"/>
<evidence type="ECO:0000256" key="6">
    <source>
        <dbReference type="SAM" id="Phobius"/>
    </source>
</evidence>
<dbReference type="AlphaFoldDB" id="A0A0P1GST0"/>
<dbReference type="Proteomes" id="UP000054935">
    <property type="component" value="Unassembled WGS sequence"/>
</dbReference>
<dbReference type="RefSeq" id="WP_058247518.1">
    <property type="nucleotide sequence ID" value="NZ_CYSE01000003.1"/>
</dbReference>
<keyword evidence="9" id="KW-1185">Reference proteome</keyword>
<comment type="subcellular location">
    <subcellularLocation>
        <location evidence="1">Cell membrane</location>
        <topology evidence="1">Multi-pass membrane protein</topology>
    </subcellularLocation>
</comment>
<feature type="transmembrane region" description="Helical" evidence="6">
    <location>
        <begin position="12"/>
        <end position="28"/>
    </location>
</feature>
<evidence type="ECO:0000259" key="7">
    <source>
        <dbReference type="Pfam" id="PF09335"/>
    </source>
</evidence>
<evidence type="ECO:0000256" key="1">
    <source>
        <dbReference type="ARBA" id="ARBA00004651"/>
    </source>
</evidence>
<name>A0A0P1GST0_9RHOB</name>
<evidence type="ECO:0000313" key="8">
    <source>
        <dbReference type="EMBL" id="CUH78523.1"/>
    </source>
</evidence>
<evidence type="ECO:0000313" key="9">
    <source>
        <dbReference type="Proteomes" id="UP000054935"/>
    </source>
</evidence>